<proteinExistence type="inferred from homology"/>
<protein>
    <submittedName>
        <fullName evidence="3">Putative Zn-dependent peptidase</fullName>
    </submittedName>
</protein>
<dbReference type="SUPFAM" id="SSF63411">
    <property type="entry name" value="LuxS/MPP-like metallohydrolase"/>
    <property type="match status" value="2"/>
</dbReference>
<accession>A0A4R6JUI3</accession>
<dbReference type="GO" id="GO:0046872">
    <property type="term" value="F:metal ion binding"/>
    <property type="evidence" value="ECO:0007669"/>
    <property type="project" value="InterPro"/>
</dbReference>
<comment type="similarity">
    <text evidence="1">Belongs to the peptidase M16 family.</text>
</comment>
<reference evidence="3 4" key="1">
    <citation type="submission" date="2019-03" db="EMBL/GenBank/DDBJ databases">
        <title>Sequencing the genomes of 1000 actinobacteria strains.</title>
        <authorList>
            <person name="Klenk H.-P."/>
        </authorList>
    </citation>
    <scope>NUCLEOTIDE SEQUENCE [LARGE SCALE GENOMIC DNA]</scope>
    <source>
        <strain evidence="3 4">DSM 43805</strain>
    </source>
</reference>
<keyword evidence="2" id="KW-1133">Transmembrane helix</keyword>
<evidence type="ECO:0000313" key="3">
    <source>
        <dbReference type="EMBL" id="TDO38726.1"/>
    </source>
</evidence>
<evidence type="ECO:0000256" key="1">
    <source>
        <dbReference type="ARBA" id="ARBA00007261"/>
    </source>
</evidence>
<dbReference type="Proteomes" id="UP000294901">
    <property type="component" value="Unassembled WGS sequence"/>
</dbReference>
<dbReference type="InterPro" id="IPR001431">
    <property type="entry name" value="Pept_M16_Zn_BS"/>
</dbReference>
<feature type="transmembrane region" description="Helical" evidence="2">
    <location>
        <begin position="504"/>
        <end position="526"/>
    </location>
</feature>
<dbReference type="EMBL" id="SNWR01000001">
    <property type="protein sequence ID" value="TDO38726.1"/>
    <property type="molecule type" value="Genomic_DNA"/>
</dbReference>
<name>A0A4R6JUI3_9ACTN</name>
<dbReference type="InterPro" id="IPR011249">
    <property type="entry name" value="Metalloenz_LuxS/M16"/>
</dbReference>
<organism evidence="3 4">
    <name type="scientific">Paractinoplanes brasiliensis</name>
    <dbReference type="NCBI Taxonomy" id="52695"/>
    <lineage>
        <taxon>Bacteria</taxon>
        <taxon>Bacillati</taxon>
        <taxon>Actinomycetota</taxon>
        <taxon>Actinomycetes</taxon>
        <taxon>Micromonosporales</taxon>
        <taxon>Micromonosporaceae</taxon>
        <taxon>Paractinoplanes</taxon>
    </lineage>
</organism>
<sequence>MIKQFEVDGVPALLSPTSGPAHAGLAFRVGFADEPLYRRGITHLVEHLALHSTGGADYHYNGATGVEHTYFHMQGSGDEIADFLTGVCASLRDLPLHRLGIEKDLLRAEENGRNRRPADQMPMWRHGATGYGTPSYPEWGLPAITEDDLRAWVARFFTRENAVLWVVGDDVPAGLRLDLPSGVRRPSPELTSTLPVTPAWFAGGHGSLVWDALVPRAARTSVFAGVLERAMFRELRQEGGLSYTVHAGYDLVGADQALVTAVADAASGKHGAVLGGFVDVLNALRVGRVDEADVASVIKKQAEAITHAEEHGGRLPGQALGLLSGRPVREAEDMLTELREVAAAEVAATAAEACGTGLLMTPRVRGDWTGAAEAPTESGSVAEGVEYGTQDNRAERLIIGAEGISHVSEHGRATVRWADCAIVLAWPDGGRRFIGNDGIGVSFEPTLLTDGPAARRRLEPLIPDAVRVEQPARDSERIPQPEPAGVATVQAAASGERSWTYLKLIFQVPLTLVAVGIAVLLAMAPTEGGADLAVTVGTVVTLAALAVYGGITVYRNVARIR</sequence>
<dbReference type="PROSITE" id="PS00143">
    <property type="entry name" value="INSULINASE"/>
    <property type="match status" value="1"/>
</dbReference>
<dbReference type="GO" id="GO:0006508">
    <property type="term" value="P:proteolysis"/>
    <property type="evidence" value="ECO:0007669"/>
    <property type="project" value="InterPro"/>
</dbReference>
<keyword evidence="2" id="KW-0472">Membrane</keyword>
<evidence type="ECO:0000256" key="2">
    <source>
        <dbReference type="SAM" id="Phobius"/>
    </source>
</evidence>
<gene>
    <name evidence="3" type="ORF">C8E87_2387</name>
</gene>
<dbReference type="GO" id="GO:0004222">
    <property type="term" value="F:metalloendopeptidase activity"/>
    <property type="evidence" value="ECO:0007669"/>
    <property type="project" value="InterPro"/>
</dbReference>
<dbReference type="RefSeq" id="WP_133873163.1">
    <property type="nucleotide sequence ID" value="NZ_BOMD01000018.1"/>
</dbReference>
<dbReference type="OrthoDB" id="3798591at2"/>
<dbReference type="AlphaFoldDB" id="A0A4R6JUI3"/>
<comment type="caution">
    <text evidence="3">The sequence shown here is derived from an EMBL/GenBank/DDBJ whole genome shotgun (WGS) entry which is preliminary data.</text>
</comment>
<evidence type="ECO:0000313" key="4">
    <source>
        <dbReference type="Proteomes" id="UP000294901"/>
    </source>
</evidence>
<keyword evidence="2" id="KW-0812">Transmembrane</keyword>
<dbReference type="Gene3D" id="3.30.830.10">
    <property type="entry name" value="Metalloenzyme, LuxS/M16 peptidase-like"/>
    <property type="match status" value="2"/>
</dbReference>
<feature type="transmembrane region" description="Helical" evidence="2">
    <location>
        <begin position="532"/>
        <end position="554"/>
    </location>
</feature>
<keyword evidence="4" id="KW-1185">Reference proteome</keyword>